<dbReference type="RefSeq" id="WP_136839822.1">
    <property type="nucleotide sequence ID" value="NZ_SUPL01000001.1"/>
</dbReference>
<keyword evidence="2" id="KW-1185">Reference proteome</keyword>
<evidence type="ECO:0000313" key="2">
    <source>
        <dbReference type="Proteomes" id="UP000307657"/>
    </source>
</evidence>
<evidence type="ECO:0000313" key="1">
    <source>
        <dbReference type="EMBL" id="TJY37710.1"/>
    </source>
</evidence>
<dbReference type="EMBL" id="SUPL01000001">
    <property type="protein sequence ID" value="TJY37710.1"/>
    <property type="molecule type" value="Genomic_DNA"/>
</dbReference>
<comment type="caution">
    <text evidence="1">The sequence shown here is derived from an EMBL/GenBank/DDBJ whole genome shotgun (WGS) entry which is preliminary data.</text>
</comment>
<dbReference type="AlphaFoldDB" id="A0A4U0F0I1"/>
<sequence>MNKRISKFYVSVSENKVLFVATNLSELLRKMRSIEPYLKSNSFYEKAFKKSNILYYTNEVSRKKYTFQKILNDKIN</sequence>
<dbReference type="OrthoDB" id="9976594at2"/>
<proteinExistence type="predicted"/>
<protein>
    <submittedName>
        <fullName evidence="1">Uncharacterized protein</fullName>
    </submittedName>
</protein>
<reference evidence="1 2" key="1">
    <citation type="submission" date="2019-04" db="EMBL/GenBank/DDBJ databases">
        <title>Lacinutrix sp. nov., isolated from marine water.</title>
        <authorList>
            <person name="Kim W."/>
        </authorList>
    </citation>
    <scope>NUCLEOTIDE SEQUENCE [LARGE SCALE GENOMIC DNA]</scope>
    <source>
        <strain evidence="1 2">CAU 1491</strain>
    </source>
</reference>
<organism evidence="1 2">
    <name type="scientific">Pontimicrobium aquaticum</name>
    <dbReference type="NCBI Taxonomy" id="2565367"/>
    <lineage>
        <taxon>Bacteria</taxon>
        <taxon>Pseudomonadati</taxon>
        <taxon>Bacteroidota</taxon>
        <taxon>Flavobacteriia</taxon>
        <taxon>Flavobacteriales</taxon>
        <taxon>Flavobacteriaceae</taxon>
        <taxon>Pontimicrobium</taxon>
    </lineage>
</organism>
<gene>
    <name evidence="1" type="ORF">E5167_00195</name>
</gene>
<accession>A0A4U0F0I1</accession>
<dbReference type="Proteomes" id="UP000307657">
    <property type="component" value="Unassembled WGS sequence"/>
</dbReference>
<name>A0A4U0F0I1_9FLAO</name>